<name>A0A366LYX9_9ACTN</name>
<dbReference type="GO" id="GO:0004658">
    <property type="term" value="F:propionyl-CoA carboxylase activity"/>
    <property type="evidence" value="ECO:0007669"/>
    <property type="project" value="InterPro"/>
</dbReference>
<gene>
    <name evidence="2" type="ORF">DP939_14620</name>
</gene>
<evidence type="ECO:0000313" key="3">
    <source>
        <dbReference type="Proteomes" id="UP000253303"/>
    </source>
</evidence>
<feature type="region of interest" description="Disordered" evidence="1">
    <location>
        <begin position="35"/>
        <end position="71"/>
    </location>
</feature>
<dbReference type="AlphaFoldDB" id="A0A366LYX9"/>
<accession>A0A366LYX9</accession>
<reference evidence="2 3" key="1">
    <citation type="submission" date="2018-06" db="EMBL/GenBank/DDBJ databases">
        <title>Sphaerisporangium craniellae sp. nov., isolated from a marine sponge in the South China Sea.</title>
        <authorList>
            <person name="Li L."/>
        </authorList>
    </citation>
    <scope>NUCLEOTIDE SEQUENCE [LARGE SCALE GENOMIC DNA]</scope>
    <source>
        <strain evidence="2 3">LHW63015</strain>
    </source>
</reference>
<comment type="caution">
    <text evidence="2">The sequence shown here is derived from an EMBL/GenBank/DDBJ whole genome shotgun (WGS) entry which is preliminary data.</text>
</comment>
<dbReference type="Pfam" id="PF13822">
    <property type="entry name" value="ACC_epsilon"/>
    <property type="match status" value="1"/>
</dbReference>
<dbReference type="InterPro" id="IPR032716">
    <property type="entry name" value="ACC_epsilon"/>
</dbReference>
<evidence type="ECO:0000256" key="1">
    <source>
        <dbReference type="SAM" id="MobiDB-lite"/>
    </source>
</evidence>
<keyword evidence="3" id="KW-1185">Reference proteome</keyword>
<dbReference type="OrthoDB" id="137077at85012"/>
<evidence type="ECO:0000313" key="2">
    <source>
        <dbReference type="EMBL" id="RBQ19178.1"/>
    </source>
</evidence>
<protein>
    <submittedName>
        <fullName evidence="2">Acyl-CoA carboxylase subunit epsilon</fullName>
    </submittedName>
</protein>
<dbReference type="Proteomes" id="UP000253303">
    <property type="component" value="Unassembled WGS sequence"/>
</dbReference>
<proteinExistence type="predicted"/>
<dbReference type="EMBL" id="QMEY01000005">
    <property type="protein sequence ID" value="RBQ19178.1"/>
    <property type="molecule type" value="Genomic_DNA"/>
</dbReference>
<dbReference type="RefSeq" id="WP_113981238.1">
    <property type="nucleotide sequence ID" value="NZ_QMEY01000005.1"/>
</dbReference>
<dbReference type="GO" id="GO:0003989">
    <property type="term" value="F:acetyl-CoA carboxylase activity"/>
    <property type="evidence" value="ECO:0007669"/>
    <property type="project" value="InterPro"/>
</dbReference>
<sequence length="71" mass="8025">MREHADAPLLRVERGALDPVELAVVTAVLLRRRNAARRRPAPWRSAAPAPWRRPQPIPAYRGPRSWQAQAA</sequence>
<organism evidence="2 3">
    <name type="scientific">Spongiactinospora rosea</name>
    <dbReference type="NCBI Taxonomy" id="2248750"/>
    <lineage>
        <taxon>Bacteria</taxon>
        <taxon>Bacillati</taxon>
        <taxon>Actinomycetota</taxon>
        <taxon>Actinomycetes</taxon>
        <taxon>Streptosporangiales</taxon>
        <taxon>Streptosporangiaceae</taxon>
        <taxon>Spongiactinospora</taxon>
    </lineage>
</organism>